<evidence type="ECO:0000256" key="1">
    <source>
        <dbReference type="SAM" id="MobiDB-lite"/>
    </source>
</evidence>
<evidence type="ECO:0000256" key="2">
    <source>
        <dbReference type="SAM" id="SignalP"/>
    </source>
</evidence>
<keyword evidence="2" id="KW-0732">Signal</keyword>
<organism evidence="3 4">
    <name type="scientific">Paenibacillus faecis</name>
    <dbReference type="NCBI Taxonomy" id="862114"/>
    <lineage>
        <taxon>Bacteria</taxon>
        <taxon>Bacillati</taxon>
        <taxon>Bacillota</taxon>
        <taxon>Bacilli</taxon>
        <taxon>Bacillales</taxon>
        <taxon>Paenibacillaceae</taxon>
        <taxon>Paenibacillus</taxon>
    </lineage>
</organism>
<gene>
    <name evidence="3" type="ORF">FRY98_06890</name>
</gene>
<dbReference type="AlphaFoldDB" id="A0A5D0CZK6"/>
<name>A0A5D0CZK6_9BACL</name>
<evidence type="ECO:0008006" key="5">
    <source>
        <dbReference type="Google" id="ProtNLM"/>
    </source>
</evidence>
<evidence type="ECO:0000313" key="4">
    <source>
        <dbReference type="Proteomes" id="UP000325218"/>
    </source>
</evidence>
<feature type="region of interest" description="Disordered" evidence="1">
    <location>
        <begin position="23"/>
        <end position="52"/>
    </location>
</feature>
<evidence type="ECO:0000313" key="3">
    <source>
        <dbReference type="EMBL" id="TYA15346.1"/>
    </source>
</evidence>
<feature type="compositionally biased region" description="Polar residues" evidence="1">
    <location>
        <begin position="23"/>
        <end position="51"/>
    </location>
</feature>
<comment type="caution">
    <text evidence="3">The sequence shown here is derived from an EMBL/GenBank/DDBJ whole genome shotgun (WGS) entry which is preliminary data.</text>
</comment>
<dbReference type="PROSITE" id="PS51257">
    <property type="entry name" value="PROKAR_LIPOPROTEIN"/>
    <property type="match status" value="1"/>
</dbReference>
<proteinExistence type="predicted"/>
<feature type="signal peptide" evidence="2">
    <location>
        <begin position="1"/>
        <end position="25"/>
    </location>
</feature>
<keyword evidence="4" id="KW-1185">Reference proteome</keyword>
<dbReference type="EMBL" id="VSDO01000001">
    <property type="protein sequence ID" value="TYA15346.1"/>
    <property type="molecule type" value="Genomic_DNA"/>
</dbReference>
<protein>
    <recommendedName>
        <fullName evidence="5">Lipoprotein</fullName>
    </recommendedName>
</protein>
<feature type="chain" id="PRO_5038339580" description="Lipoprotein" evidence="2">
    <location>
        <begin position="26"/>
        <end position="351"/>
    </location>
</feature>
<dbReference type="RefSeq" id="WP_148450936.1">
    <property type="nucleotide sequence ID" value="NZ_VSDO01000001.1"/>
</dbReference>
<dbReference type="Proteomes" id="UP000325218">
    <property type="component" value="Unassembled WGS sequence"/>
</dbReference>
<dbReference type="OrthoDB" id="9932810at2"/>
<reference evidence="3 4" key="1">
    <citation type="submission" date="2019-08" db="EMBL/GenBank/DDBJ databases">
        <title>Genome sequencing of Paenibacillus faecis DSM 23593(T).</title>
        <authorList>
            <person name="Kook J.-K."/>
            <person name="Park S.-N."/>
            <person name="Lim Y.K."/>
        </authorList>
    </citation>
    <scope>NUCLEOTIDE SEQUENCE [LARGE SCALE GENOMIC DNA]</scope>
    <source>
        <strain evidence="3 4">DSM 23593</strain>
    </source>
</reference>
<accession>A0A5D0CZK6</accession>
<sequence>MRSALLVLICVGVALLTGCSNSPSGNQPLDSSNPSNVRQNNPKNSPVQVPNQDKAGDLAEKASACFRALDAEVGEEPVPYFPYISLAADKVQMQENTVVAPYEYTLYRYWTNERLDSDFSRFAAFRTNPVWTSDTVNLAAIIPVFSEESKRLFYADSGQISEPVKLTISDEDSYYSSRGEFLEKLAPEPEGGGGGPAASETFSRACEPMRTANKDELYPASVQSGGEADMEWAEDIYPFRNLISLFSGNPDEYAKLYDTYVLAYNTNHSEQMNLAVHLYSKDFTVKRVWMKADGKEVELKKSEYINIDEMNTDNWTLYDAVVPIDWFGQKEETAQVFIELDSGEVKELHNR</sequence>